<dbReference type="STRING" id="690879.TSACC_21052"/>
<dbReference type="CDD" id="cd20309">
    <property type="entry name" value="cupin_EcSI"/>
    <property type="match status" value="1"/>
</dbReference>
<dbReference type="InterPro" id="IPR011051">
    <property type="entry name" value="RmlC_Cupin_sf"/>
</dbReference>
<dbReference type="AlphaFoldDB" id="A0A146G5H6"/>
<keyword evidence="10" id="KW-1185">Reference proteome</keyword>
<comment type="similarity">
    <text evidence="7">Belongs to the D-lyxose ketol-isomerase family.</text>
</comment>
<dbReference type="GO" id="GO:0046872">
    <property type="term" value="F:metal ion binding"/>
    <property type="evidence" value="ECO:0007669"/>
    <property type="project" value="UniProtKB-KW"/>
</dbReference>
<keyword evidence="5" id="KW-0119">Carbohydrate metabolism</keyword>
<dbReference type="InterPro" id="IPR010864">
    <property type="entry name" value="D-lyxose_isomer"/>
</dbReference>
<evidence type="ECO:0000256" key="6">
    <source>
        <dbReference type="ARBA" id="ARBA00044907"/>
    </source>
</evidence>
<dbReference type="InterPro" id="IPR047581">
    <property type="entry name" value="EcSI_cupin"/>
</dbReference>
<dbReference type="GO" id="GO:0047828">
    <property type="term" value="F:D-lyxose ketol-isomerase activity"/>
    <property type="evidence" value="ECO:0007669"/>
    <property type="project" value="UniProtKB-EC"/>
</dbReference>
<comment type="caution">
    <text evidence="9">The sequence shown here is derived from an EMBL/GenBank/DDBJ whole genome shotgun (WGS) entry which is preliminary data.</text>
</comment>
<sequence length="191" mass="21540">MKRSDINYLVRSARQCFQDHGWALPPDPRWDLTDFGLGDWRKSGLVLVNLAEEPEYCEKLMYAQKGMTTPAHTHLKKKEDIICRWGRLAVTVWPAHPDRAGDGSFTIPVNHRVETVHAGSTIILEAGCRVTLVPGIYHEFRPVSDECIIGEVSTANDDLNDNFFVDPDIGRYPGIEEDAPAQIRLISEGRQ</sequence>
<organism evidence="9 10">
    <name type="scientific">Terrimicrobium sacchariphilum</name>
    <dbReference type="NCBI Taxonomy" id="690879"/>
    <lineage>
        <taxon>Bacteria</taxon>
        <taxon>Pseudomonadati</taxon>
        <taxon>Verrucomicrobiota</taxon>
        <taxon>Terrimicrobiia</taxon>
        <taxon>Terrimicrobiales</taxon>
        <taxon>Terrimicrobiaceae</taxon>
        <taxon>Terrimicrobium</taxon>
    </lineage>
</organism>
<dbReference type="EC" id="5.3.1.15" evidence="8"/>
<keyword evidence="3" id="KW-0464">Manganese</keyword>
<gene>
    <name evidence="9" type="ORF">TSACC_21052</name>
</gene>
<evidence type="ECO:0000256" key="5">
    <source>
        <dbReference type="ARBA" id="ARBA00023277"/>
    </source>
</evidence>
<accession>A0A146G5H6</accession>
<evidence type="ECO:0000256" key="4">
    <source>
        <dbReference type="ARBA" id="ARBA00023235"/>
    </source>
</evidence>
<dbReference type="RefSeq" id="WP_075078479.1">
    <property type="nucleotide sequence ID" value="NZ_BDCO01000002.1"/>
</dbReference>
<evidence type="ECO:0000256" key="1">
    <source>
        <dbReference type="ARBA" id="ARBA00001936"/>
    </source>
</evidence>
<evidence type="ECO:0000256" key="8">
    <source>
        <dbReference type="ARBA" id="ARBA00044972"/>
    </source>
</evidence>
<comment type="cofactor">
    <cofactor evidence="1">
        <name>Mn(2+)</name>
        <dbReference type="ChEBI" id="CHEBI:29035"/>
    </cofactor>
</comment>
<dbReference type="Gene3D" id="2.60.120.10">
    <property type="entry name" value="Jelly Rolls"/>
    <property type="match status" value="1"/>
</dbReference>
<dbReference type="SUPFAM" id="SSF51182">
    <property type="entry name" value="RmlC-like cupins"/>
    <property type="match status" value="1"/>
</dbReference>
<evidence type="ECO:0000313" key="10">
    <source>
        <dbReference type="Proteomes" id="UP000076023"/>
    </source>
</evidence>
<dbReference type="InParanoid" id="A0A146G5H6"/>
<reference evidence="10" key="1">
    <citation type="journal article" date="2017" name="Genome Announc.">
        <title>Draft Genome Sequence of Terrimicrobium sacchariphilum NM-5T, a Facultative Anaerobic Soil Bacterium of the Class Spartobacteria.</title>
        <authorList>
            <person name="Qiu Y.L."/>
            <person name="Tourlousse D.M."/>
            <person name="Matsuura N."/>
            <person name="Ohashi A."/>
            <person name="Sekiguchi Y."/>
        </authorList>
    </citation>
    <scope>NUCLEOTIDE SEQUENCE [LARGE SCALE GENOMIC DNA]</scope>
    <source>
        <strain evidence="10">NM-5</strain>
    </source>
</reference>
<dbReference type="Proteomes" id="UP000076023">
    <property type="component" value="Unassembled WGS sequence"/>
</dbReference>
<keyword evidence="4" id="KW-0413">Isomerase</keyword>
<dbReference type="Pfam" id="PF07385">
    <property type="entry name" value="Lyx_isomer"/>
    <property type="match status" value="1"/>
</dbReference>
<protein>
    <recommendedName>
        <fullName evidence="8">D-lyxose ketol-isomerase</fullName>
        <ecNumber evidence="8">5.3.1.15</ecNumber>
    </recommendedName>
</protein>
<dbReference type="EMBL" id="BDCO01000002">
    <property type="protein sequence ID" value="GAT32653.1"/>
    <property type="molecule type" value="Genomic_DNA"/>
</dbReference>
<dbReference type="InterPro" id="IPR014710">
    <property type="entry name" value="RmlC-like_jellyroll"/>
</dbReference>
<evidence type="ECO:0000256" key="7">
    <source>
        <dbReference type="ARBA" id="ARBA00044951"/>
    </source>
</evidence>
<evidence type="ECO:0000256" key="3">
    <source>
        <dbReference type="ARBA" id="ARBA00023211"/>
    </source>
</evidence>
<name>A0A146G5H6_TERSA</name>
<evidence type="ECO:0000313" key="9">
    <source>
        <dbReference type="EMBL" id="GAT32653.1"/>
    </source>
</evidence>
<evidence type="ECO:0000256" key="2">
    <source>
        <dbReference type="ARBA" id="ARBA00022723"/>
    </source>
</evidence>
<keyword evidence="2" id="KW-0479">Metal-binding</keyword>
<proteinExistence type="inferred from homology"/>
<comment type="catalytic activity">
    <reaction evidence="6">
        <text>D-lyxose = D-xylulose</text>
        <dbReference type="Rhea" id="RHEA:14201"/>
        <dbReference type="ChEBI" id="CHEBI:16789"/>
        <dbReference type="ChEBI" id="CHEBI:17140"/>
        <dbReference type="EC" id="5.3.1.15"/>
    </reaction>
</comment>
<dbReference type="OrthoDB" id="27002at2"/>